<keyword evidence="15" id="KW-1185">Reference proteome</keyword>
<dbReference type="SMART" id="SM00179">
    <property type="entry name" value="EGF_CA"/>
    <property type="match status" value="57"/>
</dbReference>
<dbReference type="PROSITE" id="PS50041">
    <property type="entry name" value="C_TYPE_LECTIN_2"/>
    <property type="match status" value="3"/>
</dbReference>
<evidence type="ECO:0000256" key="8">
    <source>
        <dbReference type="SAM" id="MobiDB-lite"/>
    </source>
</evidence>
<dbReference type="OrthoDB" id="4405280at2759"/>
<evidence type="ECO:0000313" key="15">
    <source>
        <dbReference type="Proteomes" id="UP000549394"/>
    </source>
</evidence>
<feature type="domain" description="Kazal-like" evidence="13">
    <location>
        <begin position="5264"/>
        <end position="5321"/>
    </location>
</feature>
<feature type="domain" description="EGF-like" evidence="10">
    <location>
        <begin position="3848"/>
        <end position="3891"/>
    </location>
</feature>
<feature type="domain" description="EGF-like" evidence="10">
    <location>
        <begin position="2699"/>
        <end position="2740"/>
    </location>
</feature>
<feature type="compositionally biased region" description="Gly residues" evidence="8">
    <location>
        <begin position="874"/>
        <end position="885"/>
    </location>
</feature>
<feature type="domain" description="C-type lectin" evidence="11">
    <location>
        <begin position="69"/>
        <end position="186"/>
    </location>
</feature>
<dbReference type="InterPro" id="IPR000742">
    <property type="entry name" value="EGF"/>
</dbReference>
<dbReference type="SMART" id="SM00041">
    <property type="entry name" value="CT"/>
    <property type="match status" value="1"/>
</dbReference>
<gene>
    <name evidence="14" type="ORF">DGYR_LOCUS7750</name>
</gene>
<feature type="domain" description="EGF-like" evidence="10">
    <location>
        <begin position="3051"/>
        <end position="3093"/>
    </location>
</feature>
<accession>A0A7I8VVH9</accession>
<dbReference type="SUPFAM" id="SSF57567">
    <property type="entry name" value="Serine protease inhibitors"/>
    <property type="match status" value="1"/>
</dbReference>
<dbReference type="Pfam" id="PF01826">
    <property type="entry name" value="TIL"/>
    <property type="match status" value="1"/>
</dbReference>
<feature type="domain" description="EGF-like" evidence="10">
    <location>
        <begin position="2833"/>
        <end position="2876"/>
    </location>
</feature>
<dbReference type="PANTHER" id="PTHR24039:SF28">
    <property type="entry name" value="EGF-LIKE DOMAIN-CONTAINING PROTEIN"/>
    <property type="match status" value="1"/>
</dbReference>
<feature type="domain" description="EGF-like" evidence="10">
    <location>
        <begin position="4749"/>
        <end position="4792"/>
    </location>
</feature>
<evidence type="ECO:0000259" key="9">
    <source>
        <dbReference type="PROSITE" id="PS01225"/>
    </source>
</evidence>
<dbReference type="InterPro" id="IPR036383">
    <property type="entry name" value="TSP1_rpt_sf"/>
</dbReference>
<feature type="domain" description="EGF-like" evidence="10">
    <location>
        <begin position="572"/>
        <end position="612"/>
    </location>
</feature>
<feature type="domain" description="C-type lectin" evidence="11">
    <location>
        <begin position="334"/>
        <end position="452"/>
    </location>
</feature>
<dbReference type="InterPro" id="IPR024730">
    <property type="entry name" value="MSP1_EGF_1"/>
</dbReference>
<feature type="domain" description="EGF-like" evidence="10">
    <location>
        <begin position="3683"/>
        <end position="3722"/>
    </location>
</feature>
<feature type="domain" description="EGF-like" evidence="10">
    <location>
        <begin position="3559"/>
        <end position="3599"/>
    </location>
</feature>
<dbReference type="InterPro" id="IPR016187">
    <property type="entry name" value="CTDL_fold"/>
</dbReference>
<dbReference type="SUPFAM" id="SSF57184">
    <property type="entry name" value="Growth factor receptor domain"/>
    <property type="match status" value="16"/>
</dbReference>
<feature type="domain" description="EGF-like" evidence="10">
    <location>
        <begin position="4528"/>
        <end position="4568"/>
    </location>
</feature>
<feature type="domain" description="EGF-like" evidence="10">
    <location>
        <begin position="4569"/>
        <end position="4609"/>
    </location>
</feature>
<dbReference type="InterPro" id="IPR014853">
    <property type="entry name" value="VWF/SSPO/ZAN-like_Cys-rich_dom"/>
</dbReference>
<dbReference type="InterPro" id="IPR001881">
    <property type="entry name" value="EGF-like_Ca-bd_dom"/>
</dbReference>
<feature type="domain" description="EGF-like" evidence="10">
    <location>
        <begin position="2074"/>
        <end position="2113"/>
    </location>
</feature>
<feature type="domain" description="EGF-like" evidence="10">
    <location>
        <begin position="4793"/>
        <end position="4832"/>
    </location>
</feature>
<evidence type="ECO:0000256" key="5">
    <source>
        <dbReference type="ARBA" id="ARBA00023157"/>
    </source>
</evidence>
<keyword evidence="6" id="KW-0325">Glycoprotein</keyword>
<feature type="domain" description="EGF-like" evidence="10">
    <location>
        <begin position="3094"/>
        <end position="3131"/>
    </location>
</feature>
<feature type="domain" description="EGF-like" evidence="10">
    <location>
        <begin position="4920"/>
        <end position="4962"/>
    </location>
</feature>
<name>A0A7I8VVH9_9ANNE</name>
<dbReference type="CDD" id="cd00037">
    <property type="entry name" value="CLECT"/>
    <property type="match status" value="3"/>
</dbReference>
<feature type="domain" description="EGF-like" evidence="10">
    <location>
        <begin position="2613"/>
        <end position="2655"/>
    </location>
</feature>
<feature type="domain" description="EGF-like" evidence="10">
    <location>
        <begin position="4486"/>
        <end position="4527"/>
    </location>
</feature>
<dbReference type="InterPro" id="IPR018097">
    <property type="entry name" value="EGF_Ca-bd_CS"/>
</dbReference>
<dbReference type="InterPro" id="IPR002350">
    <property type="entry name" value="Kazal_dom"/>
</dbReference>
<dbReference type="InterPro" id="IPR002919">
    <property type="entry name" value="TIL_dom"/>
</dbReference>
<dbReference type="SMART" id="SM00280">
    <property type="entry name" value="KAZAL"/>
    <property type="match status" value="3"/>
</dbReference>
<feature type="domain" description="EGF-like" evidence="10">
    <location>
        <begin position="4349"/>
        <end position="4389"/>
    </location>
</feature>
<dbReference type="CDD" id="cd00054">
    <property type="entry name" value="EGF_CA"/>
    <property type="match status" value="33"/>
</dbReference>
<feature type="domain" description="C-type lectin" evidence="11">
    <location>
        <begin position="201"/>
        <end position="318"/>
    </location>
</feature>
<feature type="domain" description="EGF-like" evidence="10">
    <location>
        <begin position="3135"/>
        <end position="3175"/>
    </location>
</feature>
<feature type="domain" description="EGF-like" evidence="10">
    <location>
        <begin position="3892"/>
        <end position="3932"/>
    </location>
</feature>
<dbReference type="PROSITE" id="PS51233">
    <property type="entry name" value="VWFD"/>
    <property type="match status" value="1"/>
</dbReference>
<dbReference type="InterPro" id="IPR001846">
    <property type="entry name" value="VWF_type-D"/>
</dbReference>
<dbReference type="PROSITE" id="PS50092">
    <property type="entry name" value="TSP1"/>
    <property type="match status" value="1"/>
</dbReference>
<dbReference type="PROSITE" id="PS01225">
    <property type="entry name" value="CTCK_2"/>
    <property type="match status" value="1"/>
</dbReference>
<dbReference type="InterPro" id="IPR016186">
    <property type="entry name" value="C-type_lectin-like/link_sf"/>
</dbReference>
<keyword evidence="1 7" id="KW-0245">EGF-like domain</keyword>
<dbReference type="Pfam" id="PF07645">
    <property type="entry name" value="EGF_CA"/>
    <property type="match status" value="32"/>
</dbReference>
<dbReference type="InterPro" id="IPR049883">
    <property type="entry name" value="NOTCH1_EGF-like"/>
</dbReference>
<evidence type="ECO:0000259" key="12">
    <source>
        <dbReference type="PROSITE" id="PS51233"/>
    </source>
</evidence>
<dbReference type="PROSITE" id="PS01186">
    <property type="entry name" value="EGF_2"/>
    <property type="match status" value="47"/>
</dbReference>
<dbReference type="FunFam" id="2.10.25.10:FF:000002">
    <property type="entry name" value="Latent-transforming growth factor beta-binding protein 3"/>
    <property type="match status" value="1"/>
</dbReference>
<dbReference type="InterPro" id="IPR000884">
    <property type="entry name" value="TSP1_rpt"/>
</dbReference>
<feature type="domain" description="EGF-like" evidence="10">
    <location>
        <begin position="5004"/>
        <end position="5043"/>
    </location>
</feature>
<dbReference type="GO" id="GO:0007399">
    <property type="term" value="P:nervous system development"/>
    <property type="evidence" value="ECO:0007669"/>
    <property type="project" value="UniProtKB-ARBA"/>
</dbReference>
<feature type="domain" description="EGF-like" evidence="10">
    <location>
        <begin position="2572"/>
        <end position="2612"/>
    </location>
</feature>
<evidence type="ECO:0000256" key="7">
    <source>
        <dbReference type="PROSITE-ProRule" id="PRU00076"/>
    </source>
</evidence>
<feature type="domain" description="EGF-like" evidence="10">
    <location>
        <begin position="2114"/>
        <end position="2156"/>
    </location>
</feature>
<feature type="domain" description="EGF-like" evidence="10">
    <location>
        <begin position="3386"/>
        <end position="3424"/>
    </location>
</feature>
<feature type="domain" description="EGF-like" evidence="10">
    <location>
        <begin position="4225"/>
        <end position="4265"/>
    </location>
</feature>
<dbReference type="FunFam" id="2.10.25.10:FF:000506">
    <property type="entry name" value="Adhesion G protein-coupled receptor E1"/>
    <property type="match status" value="1"/>
</dbReference>
<feature type="domain" description="CTCK" evidence="9">
    <location>
        <begin position="5330"/>
        <end position="5406"/>
    </location>
</feature>
<dbReference type="InterPro" id="IPR000152">
    <property type="entry name" value="EGF-type_Asp/Asn_hydroxyl_site"/>
</dbReference>
<dbReference type="CDD" id="cd19941">
    <property type="entry name" value="TIL"/>
    <property type="match status" value="1"/>
</dbReference>
<dbReference type="InterPro" id="IPR001304">
    <property type="entry name" value="C-type_lectin-like"/>
</dbReference>
<feature type="domain" description="EGF-like" evidence="10">
    <location>
        <begin position="4049"/>
        <end position="4090"/>
    </location>
</feature>
<keyword evidence="3" id="KW-0677">Repeat</keyword>
<dbReference type="Pfam" id="PF12947">
    <property type="entry name" value="EGF_3"/>
    <property type="match status" value="17"/>
</dbReference>
<keyword evidence="5 7" id="KW-1015">Disulfide bond</keyword>
<feature type="domain" description="EGF-like" evidence="10">
    <location>
        <begin position="2025"/>
        <end position="2060"/>
    </location>
</feature>
<dbReference type="Gene3D" id="3.10.100.10">
    <property type="entry name" value="Mannose-Binding Protein A, subunit A"/>
    <property type="match status" value="3"/>
</dbReference>
<feature type="region of interest" description="Disordered" evidence="8">
    <location>
        <begin position="868"/>
        <end position="888"/>
    </location>
</feature>
<feature type="domain" description="EGF-like" evidence="10">
    <location>
        <begin position="492"/>
        <end position="532"/>
    </location>
</feature>
<dbReference type="PROSITE" id="PS50026">
    <property type="entry name" value="EGF_3"/>
    <property type="match status" value="55"/>
</dbReference>
<feature type="domain" description="EGF-like" evidence="10">
    <location>
        <begin position="4308"/>
        <end position="4348"/>
    </location>
</feature>
<feature type="domain" description="EGF-like" evidence="10">
    <location>
        <begin position="3306"/>
        <end position="3344"/>
    </location>
</feature>
<dbReference type="SMART" id="SM00286">
    <property type="entry name" value="PTI"/>
    <property type="match status" value="10"/>
</dbReference>
<dbReference type="EMBL" id="CAJFCJ010000010">
    <property type="protein sequence ID" value="CAD5119519.1"/>
    <property type="molecule type" value="Genomic_DNA"/>
</dbReference>
<organism evidence="14 15">
    <name type="scientific">Dimorphilus gyrociliatus</name>
    <dbReference type="NCBI Taxonomy" id="2664684"/>
    <lineage>
        <taxon>Eukaryota</taxon>
        <taxon>Metazoa</taxon>
        <taxon>Spiralia</taxon>
        <taxon>Lophotrochozoa</taxon>
        <taxon>Annelida</taxon>
        <taxon>Polychaeta</taxon>
        <taxon>Polychaeta incertae sedis</taxon>
        <taxon>Dinophilidae</taxon>
        <taxon>Dimorphilus</taxon>
    </lineage>
</organism>
<evidence type="ECO:0000259" key="13">
    <source>
        <dbReference type="PROSITE" id="PS51465"/>
    </source>
</evidence>
<feature type="domain" description="EGF-like" evidence="10">
    <location>
        <begin position="3724"/>
        <end position="3762"/>
    </location>
</feature>
<dbReference type="InterPro" id="IPR036084">
    <property type="entry name" value="Ser_inhib-like_sf"/>
</dbReference>
<dbReference type="InterPro" id="IPR018378">
    <property type="entry name" value="C-type_lectin_CS"/>
</dbReference>
<dbReference type="Gene3D" id="2.60.120.1000">
    <property type="match status" value="7"/>
</dbReference>
<feature type="domain" description="EGF-like" evidence="10">
    <location>
        <begin position="4610"/>
        <end position="4652"/>
    </location>
</feature>
<feature type="domain" description="EGF-like" evidence="10">
    <location>
        <begin position="4880"/>
        <end position="4919"/>
    </location>
</feature>
<feature type="domain" description="EGF-like" evidence="10">
    <location>
        <begin position="4653"/>
        <end position="4697"/>
    </location>
</feature>
<evidence type="ECO:0000256" key="6">
    <source>
        <dbReference type="ARBA" id="ARBA00023180"/>
    </source>
</evidence>
<evidence type="ECO:0000256" key="2">
    <source>
        <dbReference type="ARBA" id="ARBA00022729"/>
    </source>
</evidence>
<evidence type="ECO:0000256" key="1">
    <source>
        <dbReference type="ARBA" id="ARBA00022536"/>
    </source>
</evidence>
<feature type="domain" description="EGF-like" evidence="10">
    <location>
        <begin position="4445"/>
        <end position="4485"/>
    </location>
</feature>
<feature type="domain" description="EGF-like" evidence="10">
    <location>
        <begin position="4132"/>
        <end position="4173"/>
    </location>
</feature>
<feature type="domain" description="EGF-like" evidence="10">
    <location>
        <begin position="2783"/>
        <end position="2832"/>
    </location>
</feature>
<feature type="domain" description="EGF-like" evidence="10">
    <location>
        <begin position="4833"/>
        <end position="4879"/>
    </location>
</feature>
<dbReference type="PROSITE" id="PS01187">
    <property type="entry name" value="EGF_CA"/>
    <property type="match status" value="17"/>
</dbReference>
<keyword evidence="4" id="KW-0106">Calcium</keyword>
<feature type="domain" description="EGF-like" evidence="10">
    <location>
        <begin position="4008"/>
        <end position="4048"/>
    </location>
</feature>
<feature type="domain" description="EGF-like" evidence="10">
    <location>
        <begin position="3807"/>
        <end position="3847"/>
    </location>
</feature>
<dbReference type="Proteomes" id="UP000549394">
    <property type="component" value="Unassembled WGS sequence"/>
</dbReference>
<dbReference type="PANTHER" id="PTHR24039">
    <property type="entry name" value="FIBRILLIN-RELATED"/>
    <property type="match status" value="1"/>
</dbReference>
<dbReference type="PROSITE" id="PS00615">
    <property type="entry name" value="C_TYPE_LECTIN_1"/>
    <property type="match status" value="1"/>
</dbReference>
<feature type="domain" description="EGF-like" evidence="10">
    <location>
        <begin position="3176"/>
        <end position="3217"/>
    </location>
</feature>
<dbReference type="InterPro" id="IPR024731">
    <property type="entry name" value="NELL2-like_EGF"/>
</dbReference>
<feature type="domain" description="EGF-like" evidence="10">
    <location>
        <begin position="3429"/>
        <end position="3472"/>
    </location>
</feature>
<keyword evidence="2" id="KW-0732">Signal</keyword>
<dbReference type="InterPro" id="IPR009030">
    <property type="entry name" value="Growth_fac_rcpt_cys_sf"/>
</dbReference>
<dbReference type="GO" id="GO:0005509">
    <property type="term" value="F:calcium ion binding"/>
    <property type="evidence" value="ECO:0007669"/>
    <property type="project" value="InterPro"/>
</dbReference>
<evidence type="ECO:0000256" key="3">
    <source>
        <dbReference type="ARBA" id="ARBA00022737"/>
    </source>
</evidence>
<evidence type="ECO:0000259" key="10">
    <source>
        <dbReference type="PROSITE" id="PS50026"/>
    </source>
</evidence>
<feature type="domain" description="EGF-like" evidence="10">
    <location>
        <begin position="4174"/>
        <end position="4224"/>
    </location>
</feature>
<dbReference type="PROSITE" id="PS00010">
    <property type="entry name" value="ASX_HYDROXYL"/>
    <property type="match status" value="46"/>
</dbReference>
<feature type="domain" description="VWFD" evidence="12">
    <location>
        <begin position="2159"/>
        <end position="2350"/>
    </location>
</feature>
<feature type="domain" description="EGF-like" evidence="10">
    <location>
        <begin position="3642"/>
        <end position="3682"/>
    </location>
</feature>
<feature type="domain" description="EGF-like" evidence="10">
    <location>
        <begin position="3218"/>
        <end position="3258"/>
    </location>
</feature>
<evidence type="ECO:0000313" key="14">
    <source>
        <dbReference type="EMBL" id="CAD5119519.1"/>
    </source>
</evidence>
<evidence type="ECO:0000256" key="4">
    <source>
        <dbReference type="ARBA" id="ARBA00022837"/>
    </source>
</evidence>
<feature type="domain" description="EGF-like" evidence="10">
    <location>
        <begin position="2741"/>
        <end position="2782"/>
    </location>
</feature>
<feature type="disulfide bond" evidence="7">
    <location>
        <begin position="4931"/>
        <end position="4948"/>
    </location>
</feature>
<dbReference type="Gene3D" id="2.10.25.10">
    <property type="entry name" value="Laminin"/>
    <property type="match status" value="59"/>
</dbReference>
<comment type="caution">
    <text evidence="7">Lacks conserved residue(s) required for the propagation of feature annotation.</text>
</comment>
<comment type="caution">
    <text evidence="14">The sequence shown here is derived from an EMBL/GenBank/DDBJ whole genome shotgun (WGS) entry which is preliminary data.</text>
</comment>
<dbReference type="Pfam" id="PF12946">
    <property type="entry name" value="EGF_MSP1_1"/>
    <property type="match status" value="1"/>
</dbReference>
<feature type="domain" description="EGF-like" evidence="10">
    <location>
        <begin position="4390"/>
        <end position="4435"/>
    </location>
</feature>
<dbReference type="SMART" id="SM00832">
    <property type="entry name" value="C8"/>
    <property type="match status" value="1"/>
</dbReference>
<dbReference type="SMART" id="SM00181">
    <property type="entry name" value="EGF"/>
    <property type="match status" value="66"/>
</dbReference>
<sequence>MVVYKIEKEACSLESVYCVDIAICQKKTNDTFVCICPDGYEGNGKKAKEGEDNTGCKLPDCPENMKEFGDEECIAVLSEPKTFEEAEKQCNSKFGGNLLSITNENQLEELAKIAPATDNLIFIGATDIALEGHFVWNDQASNVYMPWKDGEPSQDDRKKNCVALDASSKFKFTTEVCTIPHPYFCSTARVKRQCKKGWTLINGECIFVSSEEVTYSDAYLRCSQNGAELVTITSRAEADKIFASVPFLTNIPYWTGLTDGYLDAPDGSLAWANGNPIAYYPLQNPDVLASGKQFCVTSSIDSKWTAQKCTQKYGFICQKTPGKSKKCPPGSYRFGEKCYKVKSTEGQSFNEAKMTCKTMGGDLLSINSAGEQEFIANLLNTLKFNQDLWIGLYEKSVKLNFTWTDNTPAEYYNWVSGEPNLEKLFSCVKMSYGDSYAWKDIECATKLPYICEYNNTPCKNASQCHEDAECHMGQCRCAPGKFDGDGKDVCIDINECEAAVYPCHEKANCNNLKGDYECKCKEDYVQNGLICIHRRWCEKDEQCNKNGYCNKTIGLCECNSGWEGDGKDECHDIDECVQELHNCHKDAICTNLDGKFHCDCKDGFVGNGTVCQDIPLNCDDFLRKHPDKAKNGPREIDPDGPGGVDPFLVECLFENGYGITLIETNIEKKISLYNKPEPESFTKTVIYKNDVTILQLIELIVSSKFCYQDLSFDCNGKINLLENGYWVSSDGVKQRNWGSMLNNNTCTCGEIGACKNEQSACNCDGSGKGQDWSRIIERNKLPIKEIVLGGIQSSYAKYFVGPLKCSSVQFDIPKDCDDLKKNYEVEDNGVYLIDPDGPNGDESGNLPPYNVYCDMETYSHVGVTEIPHLKKGPGEGPGEGPGVPKGPGDQPIVYPYGYEILLKLKKISLFCMQKVTYECQNSRIFGGGEIHTTWNRQDGLSLKYFPGASGREETCACGLTKSCNDPNVKCNCDIVDGEWRKDLGVITNKEDLPLGNLNVKDIGTDKNIRYTVSRLMCSTNQFGIEPTCQVYRRRGEDYSYAYLIDPDGPVNPKSSQAVQANNVEPFLVSCEMYKDIQIGVTVVGHDTEDKTTVSGKEEPGSYHKDVTYLESSYKQLIKLADRSAYCQQSFEYECTNSSLINEDKKYGYWIARNDAKKYYFNGIKGTGCACSGDNSCDGGKSCNCFLKDGKTRTDIGMLSNRKDLPVTALNFGDTGDEGESGAHKLGKLRCFEIFKTCAHMWNSYKRPLGEHKLPHGRYVIDPDEYKILEPFEVICEFPRTKVLVVSNSEGTTDSEKEGEDNNKPFASCTKPQYMKASKEQLRALTEESVFCSQNALYRGQNAPLSTHFYWKSREGDKIPGWAGNAGGNECACGETDRCDGGPSAACNTDMDDDTLRTDKGLLFDKTILPISEACMGYKLKAGKVSKSTVVFHALYCSNYQFGIEKDCQQYRNKKTTETGTMIIDPDGGSGSSSKPFPAYCEMIVDPPIGITIITHKKEVCQNIKADGETISLTYNAADNEQIGGLITASQYCTQFTDFQCNNAELLINDQYGWYQNSDEIKSYWGGNTGGQGCKGGKCNCDGTDKTDKQDGGLLLNKEDLPIKGGKFQKIDPSGSRCWEVDSLKCYNIYKHCEQIRLKNARYNPLRNNRYAIDPDGAGGNDIFGVTCDFKYNKRIGITLVKHDQSGITNVAQEHSKVLNYFNVIIPQIRGLIKESEFCSQKLIYTCRQAVLLNDMTTPNSYFKDWSGAISENWANADKSSVQGCACRLLKTCPENFTCRCDSKLPVLQDEGGWVTNKNKLPVSEVSFDGISKPNGKGYYSLGTFGCGPQPFYLPTGCKDAAEKGYKTGEILIRPNDNLDPFIVYCNMEGMNSQHKAITTLINSETVQNVVNYMQASYEQVKEVVNQAKYCYLPVKVNCQASPFLSAGNGWIGRSSKILKYFGSGSPAACTCGKEKRCGGHDGRAKMSSRLCNCDASDSDARVDAGIIKIKNDLPLEKLVYNIGSSANASVSLTVGTLYCSDSPFDLDECQLGFHDCHELAKCSNTKNGFTCTCKVGYRALGVPDKWANGRECYDDNECNLNKCPKEATCENIPGSFICHCKEGFKKVAPTACSDINECQVGTHNCDVNANCINTYGSFYCTCKDGYRGDGIKGTCVEIGKCTCFGDPHCVSFDKKWNHFQGDCQYVLARDGCENGLPKQAAEFQVIQQNWRGAAETIGRVSWTKEVYVFIYGQKLSLLQKGIVYYNGVKIIRLPSRPHAAINIKRSGRFIHVTTTSGLEVKWSGDDKVEVIVPADMKTKMCGICGNYNGNATDDWMVAEGCPDSGYGKLTDNVVTFGQSWEYLQSGEECKKDCDATNEPLCNEQEQIQATIVCKELFSKLGRFKSCLKKMTDEEIQNYIYACEFDLCHTDDNMQLALCSVAQSLVDRCQEDLKIPIRNWRSSEFCPLLCGEGQIYSPCGNPCQPSCNNTMQQTNCITTCIEGCVCKEGLVMDGNRCIKPDECGCEHDGFYYSVGDREVKPQCTEECTCNNQYGEPDCKPLKCSDDATCKIEEGSWDCYCNEGYKGDGKTCDDVDECSLPKYPCDANADCKNEIGSYTCTCRKGFEGDGKKCTDVNECLLNLDNCDVHADCKNTFGSFECNCKVGYKKDPETKVCVDVNECETGRDRCNRGSTECINTEGSYACACKKGFEELDRISCSDINECANPDLNDCHENANCQNLVGSFTCTCKDGYKGDGKDCQDYDECKNADWNECHEKASCSNTVGSYTCSCINGFSGDGRKCDDINECDKLGSSNKCQSKEDNAKCVNTIGDYTCGCLDGYSGDGLKDGEGCDNVNECLLSPPICGPNSQCTDNIGSYTCKCDEDHISSSNDGKNCEPVKKCKDNTITCTKTEICVNTPTGPVCECLPGYHRNDEGACEDDNECTTGEKKCDKPLQECVNLPGNYKCQCKDGYKANENGVCIDINECDNGDHDCKGGSECKNTIGGFTCECKEGFVKMIDFLSGGLPSCEDINECLSNKDDCDKNAECINTAGSYTCKCKEGFYGNGKKCDDITECFDFDEKAGCDENAECLELPGKFECKCHKGYEGNGYNCTNINECTRNIHDCHQHSECVDTPGAYICKCRKGFSGHCDACEDIDECLTNTHDCSERADCKNTLGGFECNCKNGYTGNGKTCVDINECELGTHTCGPNAECQNLVGSFKCICNAGFSLDEKKSCDDDNECTSSNHFCHENAHCVNTVGSYNCQCKPGYIGNGLSCKEEDPDSCGGKICDHMARCATIANTPVCICKFGYQGSGEVINGVPGCVETDPCKDNKCDKDATCYSGLGIPVCKCNTGFAGDGFKCEEVDPCDDTDICGNGAICTKVGLEAQCSCPNGFGMLNGRDCIDIDECVSKTDSCGENFECKNTIGSFKCVCQKGFRLDIASGKCIDINECDDGTHDCDDSQRAICENRAGSYYCACKLPRYKGDGKKCEEVPDEGCGKSCPEGSYCTLADGSPKCVCRSGYTSVSNPDGTTTCTDINECTESNSLCSPNADCVNEAPGYSCICKKGFVGNGKTCEDINECSSNLHDCPSTSDCENTIGSFKCKCKRGYKGDGRTCTLIPSDDDICGCGPMGICESDTGKCFCKPGYIDDTTRTTDKCKDADDCLVPKRCHPLAKCIDKIGGYKCECPPGYAGDGENYCDEDECSNGRHQCSEHAICENTPTFYTCKCKEGFRGNGWLCYPIADPCGDKNCGDNALCVNNNGKSECICQVGYVGDGEKCVDVNECTEEGVFADDCHVHARCFNFDGGYACSCENGYKGDGKDCSDVNECTEDKHNCSPYATCENRIGGYECKCKPGYKGDGKVCKPDGSCSNNGGCQENSECSNELSTGGGGYVCVCKTGFRMVNGKCEDIDECIEKSHTCHLNATCQNTIGSFVCACKPGFRGNGHECKDINECWKPEDNTCNDREDCENLIGGYILMNVHRMNSINAIQMRLAQMKLAATSVPANMDTKETELYVRLQLYVFKDINECKLGIANCHTNSLCLNLPGTFACGCLRGFIGDGVNCTDIDECANDDLNECDPNADCFNRIGYYLCTCKAGYEGDGKICIKPKPCDKPNVCHEKANCLNVGDSAQCSCKPPLRGDGIKECYPVNECELGEYTCHPLAHCVDKYEGYDCVCKAGYWGDGKTYCNDVDECDPSKPGGGGALCISGSGAICVNSPAGSYSCSCPQGKELDNSGRRCENTNECNSGAHNCTQNSECKDLDPGFKCVCKYGYEEINGVCTDKNECDLNEDTCDSLSRCVNTDGSYVCVCKVGYSKSRWGKCVDIDECKFGNKCGEKAICVNTKGSYLCTCPPGYTGDPKDKCVDIDECLIKTDPCHEYAECTNVPGSCTCTCKEGYIGDGIICEEVDKCGADIEHKCAPNAYCVRNESQADKYSCACKSGFLGDGYKICEGDRCFETCHDKNECAFDLKVCSPYATCENVNGGFMCKCKPGYGGTGKECTDIDECGLDKHGCDKENGICTNVEGSYKCRCASGYEGNGKTCTQINECERGTHDCHKDGECIDNDGSYACKCKQGFNGDGKTCIDINECLQATALCSEDSECINTPGSYECKCHDGYVKEGNTCVDINECLSTTEPPCPNDCICLNSKGSYKCVCKAGYRQIGEKQCEDINECELEKFQKICSDKKANCANKPGSYECVCPEGFEFNLQGICEDINECLLDGPNGEEGGFCGSGSLCENSIGGCKCLCSTGMEPPNGKTCGHCDDIDECNSVRYPHNCPQEVSECINEKPGFRCKCSAGYEGDGYNCTDINECEVDSHVCSVGDCINTVGSYKCECPGGYGFDGKTCTDIDECQIPKESENTHNCDPISSTCINIIGSFKCECKPGFTQQGDKCVDKNECQDPLRCGLNVECINTVGSYKCNCRLGQIWNGIICHDKDECLANPDICGGSKAGKCVNVDGSYKCECYTGYKLVNNKCKDIDECIELRVVCGNEATCLNNEGGFECKCPPGYIRDGNTCKNKDECQEDNTCDPNAYCIDIVGSYKCHCKEGYKGDGKTCNPICGPNTCLPQQTCLVIDNERAECKCLCEGPICTNKGEVCGDDFTTYPSDARLIIDSCKAKKVVKRLYRGKCRDGCEGNPCGLFRSCVIVDNVPTCICDKCTDEEINSGKICTKKGDTYNSICELKTLICRLPQLNDEVKHLGACNTPVDCKYSDWTEWTKCSKECGEGTKSRSRQIIQESSNNGQPCRNTTVEIPCKIQDCPGDPCATKACRSGAICVVRGGEAECECPSCKFVERSYVCGLLGNETVTASSTCVLKRNACLHNKPYGILHAGKCEDGKDEKPLNCTAIPIYSTLKETSTDCVTETLLLNHCMGGCGERADKCCKPSERETKSVKYQCPDGTAKTKQLKFIKSCHCILKELDEKNLEQEEMDAIPLTP</sequence>
<feature type="domain" description="EGF-like" evidence="10">
    <location>
        <begin position="3010"/>
        <end position="3050"/>
    </location>
</feature>
<feature type="domain" description="EGF-like" evidence="10">
    <location>
        <begin position="4266"/>
        <end position="4304"/>
    </location>
</feature>
<evidence type="ECO:0000259" key="11">
    <source>
        <dbReference type="PROSITE" id="PS50041"/>
    </source>
</evidence>
<dbReference type="SUPFAM" id="SSF57196">
    <property type="entry name" value="EGF/Laminin"/>
    <property type="match status" value="8"/>
</dbReference>
<feature type="domain" description="EGF-like" evidence="10">
    <location>
        <begin position="4963"/>
        <end position="5003"/>
    </location>
</feature>
<feature type="domain" description="EGF-like" evidence="10">
    <location>
        <begin position="3518"/>
        <end position="3558"/>
    </location>
</feature>
<feature type="domain" description="EGF-like" evidence="10">
    <location>
        <begin position="3261"/>
        <end position="3294"/>
    </location>
</feature>
<dbReference type="SMART" id="SM00209">
    <property type="entry name" value="TSP1"/>
    <property type="match status" value="1"/>
</dbReference>
<protein>
    <submittedName>
        <fullName evidence="14">DgyrCDS8121</fullName>
    </submittedName>
</protein>
<feature type="domain" description="EGF-like" evidence="10">
    <location>
        <begin position="3345"/>
        <end position="3385"/>
    </location>
</feature>
<dbReference type="SMART" id="SM00216">
    <property type="entry name" value="VWD"/>
    <property type="match status" value="1"/>
</dbReference>
<dbReference type="SMART" id="SM00034">
    <property type="entry name" value="CLECT"/>
    <property type="match status" value="3"/>
</dbReference>
<dbReference type="FunFam" id="2.10.25.10:FF:000038">
    <property type="entry name" value="Fibrillin 2"/>
    <property type="match status" value="31"/>
</dbReference>
<dbReference type="FunFam" id="2.10.25.10:FF:000005">
    <property type="entry name" value="Fibrillin 2"/>
    <property type="match status" value="5"/>
</dbReference>
<feature type="domain" description="EGF-like" evidence="10">
    <location>
        <begin position="2962"/>
        <end position="3009"/>
    </location>
</feature>
<dbReference type="SUPFAM" id="SSF56436">
    <property type="entry name" value="C-type lectin-like"/>
    <property type="match status" value="3"/>
</dbReference>
<dbReference type="PROSITE" id="PS51465">
    <property type="entry name" value="KAZAL_2"/>
    <property type="match status" value="1"/>
</dbReference>
<dbReference type="SUPFAM" id="SSF82895">
    <property type="entry name" value="TSP-1 type 1 repeat"/>
    <property type="match status" value="1"/>
</dbReference>
<dbReference type="FunFam" id="2.10.25.10:FF:000653">
    <property type="entry name" value="Putative Fibrillin-1"/>
    <property type="match status" value="1"/>
</dbReference>
<feature type="domain" description="EGF-like" evidence="10">
    <location>
        <begin position="3763"/>
        <end position="3806"/>
    </location>
</feature>
<proteinExistence type="predicted"/>
<dbReference type="InterPro" id="IPR006207">
    <property type="entry name" value="Cys_knot_C"/>
</dbReference>
<feature type="domain" description="EGF-like" evidence="10">
    <location>
        <begin position="2656"/>
        <end position="2698"/>
    </location>
</feature>
<feature type="disulfide bond" evidence="7">
    <location>
        <begin position="3440"/>
        <end position="3457"/>
    </location>
</feature>
<reference evidence="14 15" key="1">
    <citation type="submission" date="2020-08" db="EMBL/GenBank/DDBJ databases">
        <authorList>
            <person name="Hejnol A."/>
        </authorList>
    </citation>
    <scope>NUCLEOTIDE SEQUENCE [LARGE SCALE GENOMIC DNA]</scope>
</reference>